<gene>
    <name evidence="3" type="ORF">F9C29_07625</name>
</gene>
<feature type="signal peptide" evidence="1">
    <location>
        <begin position="1"/>
        <end position="24"/>
    </location>
</feature>
<evidence type="ECO:0000259" key="2">
    <source>
        <dbReference type="Pfam" id="PF13954"/>
    </source>
</evidence>
<feature type="non-terminal residue" evidence="3">
    <location>
        <position position="100"/>
    </location>
</feature>
<accession>A0A6L3XYW6</accession>
<feature type="domain" description="PapC N-terminal" evidence="2">
    <location>
        <begin position="26"/>
        <end position="98"/>
    </location>
</feature>
<dbReference type="Proteomes" id="UP000476281">
    <property type="component" value="Unassembled WGS sequence"/>
</dbReference>
<name>A0A6L3XYW6_9ENTR</name>
<reference evidence="3 4" key="1">
    <citation type="submission" date="2019-09" db="EMBL/GenBank/DDBJ databases">
        <title>Reversal of blaTEM antimicrobial resistance by CRISPR-Cas9 in clinical E. coli and other Enterobacteriaceae strains.</title>
        <authorList>
            <person name="Tagliaferri T."/>
            <person name="Guimaraes N."/>
            <person name="Pereira M."/>
            <person name="Felicori L."/>
            <person name="Horz H.-P."/>
            <person name="Santos S."/>
            <person name="Mendes T."/>
        </authorList>
    </citation>
    <scope>NUCLEOTIDE SEQUENCE [LARGE SCALE GENOMIC DNA]</scope>
    <source>
        <strain evidence="3 4">E2_blaTEM_MG</strain>
    </source>
</reference>
<keyword evidence="1" id="KW-0732">Signal</keyword>
<dbReference type="Gene3D" id="3.10.20.410">
    <property type="match status" value="1"/>
</dbReference>
<evidence type="ECO:0000313" key="4">
    <source>
        <dbReference type="Proteomes" id="UP000476281"/>
    </source>
</evidence>
<sequence length="100" mass="10909">MKMKQNRLCLLAVCTLLLSHKSGAVSFDPSLLAGASGESDLSRFSENNAMPAGSQEMDIYVNGSWKGRYTVIYGEQRDDIRLAWKDARSLGINTTSVPAP</sequence>
<dbReference type="SUPFAM" id="SSF141729">
    <property type="entry name" value="FimD N-terminal domain-like"/>
    <property type="match status" value="1"/>
</dbReference>
<dbReference type="InterPro" id="IPR037224">
    <property type="entry name" value="PapC_N_sf"/>
</dbReference>
<dbReference type="InterPro" id="IPR025885">
    <property type="entry name" value="PapC_N"/>
</dbReference>
<comment type="caution">
    <text evidence="3">The sequence shown here is derived from an EMBL/GenBank/DDBJ whole genome shotgun (WGS) entry which is preliminary data.</text>
</comment>
<protein>
    <submittedName>
        <fullName evidence="3">Fimbrial biogenesis outer membrane usher protein</fullName>
    </submittedName>
</protein>
<dbReference type="Pfam" id="PF13954">
    <property type="entry name" value="PapC_N"/>
    <property type="match status" value="1"/>
</dbReference>
<dbReference type="AlphaFoldDB" id="A0A6L3XYW6"/>
<organism evidence="3 4">
    <name type="scientific">Enterobacter hormaechei</name>
    <dbReference type="NCBI Taxonomy" id="158836"/>
    <lineage>
        <taxon>Bacteria</taxon>
        <taxon>Pseudomonadati</taxon>
        <taxon>Pseudomonadota</taxon>
        <taxon>Gammaproteobacteria</taxon>
        <taxon>Enterobacterales</taxon>
        <taxon>Enterobacteriaceae</taxon>
        <taxon>Enterobacter</taxon>
        <taxon>Enterobacter cloacae complex</taxon>
    </lineage>
</organism>
<feature type="chain" id="PRO_5026865081" evidence="1">
    <location>
        <begin position="25"/>
        <end position="100"/>
    </location>
</feature>
<evidence type="ECO:0000256" key="1">
    <source>
        <dbReference type="SAM" id="SignalP"/>
    </source>
</evidence>
<proteinExistence type="predicted"/>
<evidence type="ECO:0000313" key="3">
    <source>
        <dbReference type="EMBL" id="KAB2527419.1"/>
    </source>
</evidence>
<dbReference type="EMBL" id="WBSZ01000159">
    <property type="protein sequence ID" value="KAB2527419.1"/>
    <property type="molecule type" value="Genomic_DNA"/>
</dbReference>